<comment type="similarity">
    <text evidence="1">Belongs to the NAD(P)-dependent epimerase/dehydratase family.</text>
</comment>
<dbReference type="InterPro" id="IPR001509">
    <property type="entry name" value="Epimerase_deHydtase"/>
</dbReference>
<evidence type="ECO:0000259" key="2">
    <source>
        <dbReference type="Pfam" id="PF01370"/>
    </source>
</evidence>
<dbReference type="Gene3D" id="3.40.50.720">
    <property type="entry name" value="NAD(P)-binding Rossmann-like Domain"/>
    <property type="match status" value="1"/>
</dbReference>
<dbReference type="PANTHER" id="PTHR43000">
    <property type="entry name" value="DTDP-D-GLUCOSE 4,6-DEHYDRATASE-RELATED"/>
    <property type="match status" value="1"/>
</dbReference>
<proteinExistence type="inferred from homology"/>
<keyword evidence="4" id="KW-1185">Reference proteome</keyword>
<dbReference type="AlphaFoldDB" id="A0A3S0BTB7"/>
<dbReference type="SUPFAM" id="SSF51735">
    <property type="entry name" value="NAD(P)-binding Rossmann-fold domains"/>
    <property type="match status" value="1"/>
</dbReference>
<sequence length="302" mass="34290">MKRILVTGANGFIGKNVLLQLANSEYEVHGTTRDLVQHSDQSNMQHHRIDLMDRMQVVSLMNEVRPTHLLHLAWYTKPKMYWSSLENFEWLQASIHLVQEFYRSGGRRVVVAGSCAEYDWVQGYLQEAITPLCYTSPYAACKNYLQGILESYSKQVNLSYAWGRIFFLYGPYEHPDKLVSSVITSLLKSQEAQCTHGEQLRDFLHVSDVANAFISILNSELQGTVNISSGQPIKISDIIMGIAAKLNREDLVKFGAIKSPLNEPYFIVGSNQRITHETGWTPTVSLSDGLENTINWWKSQLS</sequence>
<protein>
    <submittedName>
        <fullName evidence="3">NAD(P)-dependent oxidoreductase</fullName>
    </submittedName>
</protein>
<reference evidence="3 4" key="1">
    <citation type="submission" date="2018-12" db="EMBL/GenBank/DDBJ databases">
        <title>Bacillus ochoae sp. nov., Paenibacillus whitsoniae sp. nov., Paenibacillus spiritus sp. nov. Isolated from the Mars Exploration Rover during spacecraft assembly.</title>
        <authorList>
            <person name="Seuylemezian A."/>
            <person name="Vaishampayan P."/>
        </authorList>
    </citation>
    <scope>NUCLEOTIDE SEQUENCE [LARGE SCALE GENOMIC DNA]</scope>
    <source>
        <strain evidence="3 4">MER 54</strain>
    </source>
</reference>
<gene>
    <name evidence="3" type="ORF">EJQ19_19890</name>
</gene>
<accession>A0A3S0BTB7</accession>
<dbReference type="RefSeq" id="WP_126142985.1">
    <property type="nucleotide sequence ID" value="NZ_RXHU01000062.1"/>
</dbReference>
<feature type="domain" description="NAD-dependent epimerase/dehydratase" evidence="2">
    <location>
        <begin position="4"/>
        <end position="227"/>
    </location>
</feature>
<evidence type="ECO:0000313" key="3">
    <source>
        <dbReference type="EMBL" id="RTE07913.1"/>
    </source>
</evidence>
<organism evidence="3 4">
    <name type="scientific">Paenibacillus whitsoniae</name>
    <dbReference type="NCBI Taxonomy" id="2496558"/>
    <lineage>
        <taxon>Bacteria</taxon>
        <taxon>Bacillati</taxon>
        <taxon>Bacillota</taxon>
        <taxon>Bacilli</taxon>
        <taxon>Bacillales</taxon>
        <taxon>Paenibacillaceae</taxon>
        <taxon>Paenibacillus</taxon>
    </lineage>
</organism>
<dbReference type="EMBL" id="RXHU01000062">
    <property type="protein sequence ID" value="RTE07913.1"/>
    <property type="molecule type" value="Genomic_DNA"/>
</dbReference>
<dbReference type="OrthoDB" id="9771073at2"/>
<evidence type="ECO:0000313" key="4">
    <source>
        <dbReference type="Proteomes" id="UP000276128"/>
    </source>
</evidence>
<dbReference type="InterPro" id="IPR036291">
    <property type="entry name" value="NAD(P)-bd_dom_sf"/>
</dbReference>
<name>A0A3S0BTB7_9BACL</name>
<comment type="caution">
    <text evidence="3">The sequence shown here is derived from an EMBL/GenBank/DDBJ whole genome shotgun (WGS) entry which is preliminary data.</text>
</comment>
<evidence type="ECO:0000256" key="1">
    <source>
        <dbReference type="ARBA" id="ARBA00007637"/>
    </source>
</evidence>
<dbReference type="Pfam" id="PF01370">
    <property type="entry name" value="Epimerase"/>
    <property type="match status" value="1"/>
</dbReference>
<dbReference type="Proteomes" id="UP000276128">
    <property type="component" value="Unassembled WGS sequence"/>
</dbReference>